<keyword evidence="11" id="KW-0585">Phenylalanine catabolism</keyword>
<proteinExistence type="inferred from homology"/>
<dbReference type="NCBIfam" id="TIGR01266">
    <property type="entry name" value="fum_ac_acetase"/>
    <property type="match status" value="1"/>
</dbReference>
<evidence type="ECO:0000256" key="5">
    <source>
        <dbReference type="ARBA" id="ARBA00012094"/>
    </source>
</evidence>
<feature type="binding site" evidence="14">
    <location>
        <position position="135"/>
    </location>
    <ligand>
        <name>Ca(2+)</name>
        <dbReference type="ChEBI" id="CHEBI:29108"/>
    </ligand>
</feature>
<sequence>MSITANNPNRKTWLETSENTDFPIQNIPFGVFLTRDDVITIGSRIGDFAIDLGALHQLGYFEGIPLTDDIFLQDTLNDFISDGKKTWRLVRNRIADIFDAENDKLRDHQEHRKRVLFTLDEIEMQMPVQVGDYTDFYSSKEHATNVGSMFRDPDNALLPNWLHIPVGYHGRSSSIIPSGIPVHRPQGQTKPKDADKPVFGPSKRVDFEMEMAFITTDANPLGEPIPIEEAEEYIFGMVMFNDWSARDIQTWEYVPLGPFLAKNFASSISPWIVTLDALEPFRTNGPEPEQEVFPYLKSTGKKSFDINLEVSLQPENSDESQLSKTNFKYMYWNMSQQLAHHTINGCPVNSGDMMASGTISGSTPDSYGSMLELSWKGEKPVKLKDGSERKFIEDNDTVIMRGYCESEGRRIGFGEVSTKLLPVFEPKKK</sequence>
<dbReference type="GO" id="GO:0006559">
    <property type="term" value="P:L-phenylalanine catabolic process"/>
    <property type="evidence" value="ECO:0007669"/>
    <property type="project" value="UniProtKB-UniPathway"/>
</dbReference>
<feature type="binding site" evidence="13">
    <location>
        <position position="137"/>
    </location>
    <ligand>
        <name>substrate</name>
    </ligand>
</feature>
<dbReference type="Gene3D" id="2.30.30.230">
    <property type="entry name" value="Fumarylacetoacetase, N-terminal domain"/>
    <property type="match status" value="1"/>
</dbReference>
<feature type="binding site" evidence="13">
    <location>
        <position position="253"/>
    </location>
    <ligand>
        <name>substrate</name>
    </ligand>
</feature>
<dbReference type="GO" id="GO:1902000">
    <property type="term" value="P:homogentisate catabolic process"/>
    <property type="evidence" value="ECO:0007669"/>
    <property type="project" value="TreeGrafter"/>
</dbReference>
<feature type="binding site" evidence="13">
    <location>
        <position position="358"/>
    </location>
    <ligand>
        <name>substrate</name>
    </ligand>
</feature>
<feature type="binding site" evidence="14">
    <location>
        <position position="242"/>
    </location>
    <ligand>
        <name>Mg(2+)</name>
        <dbReference type="ChEBI" id="CHEBI:18420"/>
    </ligand>
</feature>
<dbReference type="InterPro" id="IPR036663">
    <property type="entry name" value="Fumarylacetoacetase_C_sf"/>
</dbReference>
<feature type="binding site" evidence="13">
    <location>
        <position position="151"/>
    </location>
    <ligand>
        <name>substrate</name>
    </ligand>
</feature>
<feature type="domain" description="Fumarylacetoacetase-like C-terminal" evidence="15">
    <location>
        <begin position="134"/>
        <end position="398"/>
    </location>
</feature>
<organism evidence="17 18">
    <name type="scientific">Salegentibacter echinorum</name>
    <dbReference type="NCBI Taxonomy" id="1073325"/>
    <lineage>
        <taxon>Bacteria</taxon>
        <taxon>Pseudomonadati</taxon>
        <taxon>Bacteroidota</taxon>
        <taxon>Flavobacteriia</taxon>
        <taxon>Flavobacteriales</taxon>
        <taxon>Flavobacteriaceae</taxon>
        <taxon>Salegentibacter</taxon>
    </lineage>
</organism>
<keyword evidence="6 14" id="KW-0479">Metal-binding</keyword>
<keyword evidence="7 17" id="KW-0378">Hydrolase</keyword>
<dbReference type="Pfam" id="PF09298">
    <property type="entry name" value="FAA_hydrolase_N"/>
    <property type="match status" value="1"/>
</dbReference>
<dbReference type="GO" id="GO:0006572">
    <property type="term" value="P:L-tyrosine catabolic process"/>
    <property type="evidence" value="ECO:0007669"/>
    <property type="project" value="UniProtKB-KW"/>
</dbReference>
<keyword evidence="10" id="KW-0828">Tyrosine catabolism</keyword>
<evidence type="ECO:0000256" key="9">
    <source>
        <dbReference type="ARBA" id="ARBA00022842"/>
    </source>
</evidence>
<evidence type="ECO:0000256" key="1">
    <source>
        <dbReference type="ARBA" id="ARBA00001913"/>
    </source>
</evidence>
<evidence type="ECO:0000259" key="16">
    <source>
        <dbReference type="Pfam" id="PF09298"/>
    </source>
</evidence>
<comment type="cofactor">
    <cofactor evidence="1 14">
        <name>Ca(2+)</name>
        <dbReference type="ChEBI" id="CHEBI:29108"/>
    </cofactor>
</comment>
<evidence type="ECO:0000256" key="10">
    <source>
        <dbReference type="ARBA" id="ARBA00022878"/>
    </source>
</evidence>
<feature type="binding site" evidence="14">
    <location>
        <position position="266"/>
    </location>
    <ligand>
        <name>Mg(2+)</name>
        <dbReference type="ChEBI" id="CHEBI:18420"/>
    </ligand>
</feature>
<evidence type="ECO:0000256" key="3">
    <source>
        <dbReference type="ARBA" id="ARBA00004782"/>
    </source>
</evidence>
<reference evidence="18" key="1">
    <citation type="submission" date="2016-11" db="EMBL/GenBank/DDBJ databases">
        <authorList>
            <person name="Varghese N."/>
            <person name="Submissions S."/>
        </authorList>
    </citation>
    <scope>NUCLEOTIDE SEQUENCE [LARGE SCALE GENOMIC DNA]</scope>
    <source>
        <strain evidence="18">DSM 24579</strain>
    </source>
</reference>
<dbReference type="UniPathway" id="UPA00139">
    <property type="reaction ID" value="UER00341"/>
</dbReference>
<accession>A0A1M5C4L3</accession>
<dbReference type="InterPro" id="IPR005959">
    <property type="entry name" value="Fumarylacetoacetase"/>
</dbReference>
<evidence type="ECO:0000256" key="8">
    <source>
        <dbReference type="ARBA" id="ARBA00022837"/>
    </source>
</evidence>
<dbReference type="PANTHER" id="PTHR43069">
    <property type="entry name" value="FUMARYLACETOACETASE"/>
    <property type="match status" value="1"/>
</dbReference>
<evidence type="ECO:0000256" key="14">
    <source>
        <dbReference type="PIRSR" id="PIRSR605959-3"/>
    </source>
</evidence>
<dbReference type="GO" id="GO:0004334">
    <property type="term" value="F:fumarylacetoacetase activity"/>
    <property type="evidence" value="ECO:0007669"/>
    <property type="project" value="UniProtKB-EC"/>
</dbReference>
<feature type="active site" description="Proton acceptor" evidence="12">
    <location>
        <position position="142"/>
    </location>
</feature>
<dbReference type="FunFam" id="3.90.850.10:FF:000004">
    <property type="entry name" value="Fumarylacetoacetase"/>
    <property type="match status" value="1"/>
</dbReference>
<name>A0A1M5C4L3_SALEC</name>
<dbReference type="EMBL" id="FQVT01000001">
    <property type="protein sequence ID" value="SHF49620.1"/>
    <property type="molecule type" value="Genomic_DNA"/>
</dbReference>
<feature type="binding site" evidence="14">
    <location>
        <position position="210"/>
    </location>
    <ligand>
        <name>Ca(2+)</name>
        <dbReference type="ChEBI" id="CHEBI:29108"/>
    </ligand>
</feature>
<keyword evidence="18" id="KW-1185">Reference proteome</keyword>
<feature type="binding site" evidence="13">
    <location>
        <position position="249"/>
    </location>
    <ligand>
        <name>substrate</name>
    </ligand>
</feature>
<feature type="binding site" evidence="14">
    <location>
        <position position="262"/>
    </location>
    <ligand>
        <name>Mg(2+)</name>
        <dbReference type="ChEBI" id="CHEBI:18420"/>
    </ligand>
</feature>
<keyword evidence="9 14" id="KW-0460">Magnesium</keyword>
<dbReference type="OrthoDB" id="3766879at2"/>
<gene>
    <name evidence="17" type="ORF">SAMN05444483_101335</name>
</gene>
<dbReference type="SUPFAM" id="SSF63433">
    <property type="entry name" value="Fumarylacetoacetate hydrolase, FAH, N-terminal domain"/>
    <property type="match status" value="1"/>
</dbReference>
<evidence type="ECO:0000256" key="11">
    <source>
        <dbReference type="ARBA" id="ARBA00023232"/>
    </source>
</evidence>
<dbReference type="InterPro" id="IPR036462">
    <property type="entry name" value="Fumarylacetoacetase_N_sf"/>
</dbReference>
<feature type="domain" description="Fumarylacetoacetase N-terminal" evidence="16">
    <location>
        <begin position="25"/>
        <end position="127"/>
    </location>
</feature>
<dbReference type="SUPFAM" id="SSF56529">
    <property type="entry name" value="FAH"/>
    <property type="match status" value="1"/>
</dbReference>
<comment type="similarity">
    <text evidence="4">Belongs to the FAH family.</text>
</comment>
<evidence type="ECO:0000256" key="13">
    <source>
        <dbReference type="PIRSR" id="PIRSR605959-2"/>
    </source>
</evidence>
<feature type="binding site" evidence="14">
    <location>
        <position position="242"/>
    </location>
    <ligand>
        <name>Ca(2+)</name>
        <dbReference type="ChEBI" id="CHEBI:29108"/>
    </ligand>
</feature>
<dbReference type="InterPro" id="IPR011234">
    <property type="entry name" value="Fumarylacetoacetase-like_C"/>
</dbReference>
<protein>
    <recommendedName>
        <fullName evidence="5">fumarylacetoacetase</fullName>
        <ecNumber evidence="5">3.7.1.2</ecNumber>
    </recommendedName>
</protein>
<comment type="pathway">
    <text evidence="3">Amino-acid degradation; L-phenylalanine degradation; acetoacetate and fumarate from L-phenylalanine: step 6/6.</text>
</comment>
<comment type="cofactor">
    <cofactor evidence="2 14">
        <name>Mg(2+)</name>
        <dbReference type="ChEBI" id="CHEBI:18420"/>
    </cofactor>
</comment>
<dbReference type="GO" id="GO:0046872">
    <property type="term" value="F:metal ion binding"/>
    <property type="evidence" value="ECO:0007669"/>
    <property type="project" value="UniProtKB-KW"/>
</dbReference>
<dbReference type="Proteomes" id="UP000183945">
    <property type="component" value="Unassembled WGS sequence"/>
</dbReference>
<dbReference type="RefSeq" id="WP_072876045.1">
    <property type="nucleotide sequence ID" value="NZ_FQVT01000001.1"/>
</dbReference>
<dbReference type="EC" id="3.7.1.2" evidence="5"/>
<evidence type="ECO:0000313" key="17">
    <source>
        <dbReference type="EMBL" id="SHF49620.1"/>
    </source>
</evidence>
<evidence type="ECO:0000256" key="6">
    <source>
        <dbReference type="ARBA" id="ARBA00022723"/>
    </source>
</evidence>
<evidence type="ECO:0000256" key="2">
    <source>
        <dbReference type="ARBA" id="ARBA00001946"/>
    </source>
</evidence>
<evidence type="ECO:0000259" key="15">
    <source>
        <dbReference type="Pfam" id="PF01557"/>
    </source>
</evidence>
<feature type="binding site" evidence="14">
    <location>
        <position position="208"/>
    </location>
    <ligand>
        <name>Ca(2+)</name>
        <dbReference type="ChEBI" id="CHEBI:29108"/>
    </ligand>
</feature>
<dbReference type="Pfam" id="PF01557">
    <property type="entry name" value="FAA_hydrolase"/>
    <property type="match status" value="1"/>
</dbReference>
<evidence type="ECO:0000256" key="4">
    <source>
        <dbReference type="ARBA" id="ARBA00010211"/>
    </source>
</evidence>
<evidence type="ECO:0000256" key="7">
    <source>
        <dbReference type="ARBA" id="ARBA00022801"/>
    </source>
</evidence>
<dbReference type="Gene3D" id="3.90.850.10">
    <property type="entry name" value="Fumarylacetoacetase-like, C-terminal domain"/>
    <property type="match status" value="1"/>
</dbReference>
<evidence type="ECO:0000313" key="18">
    <source>
        <dbReference type="Proteomes" id="UP000183945"/>
    </source>
</evidence>
<dbReference type="STRING" id="1073325.SAMN05444483_101335"/>
<keyword evidence="8 14" id="KW-0106">Calcium</keyword>
<dbReference type="PANTHER" id="PTHR43069:SF2">
    <property type="entry name" value="FUMARYLACETOACETASE"/>
    <property type="match status" value="1"/>
</dbReference>
<dbReference type="InterPro" id="IPR015377">
    <property type="entry name" value="Fumarylacetoacetase_N"/>
</dbReference>
<evidence type="ECO:0000256" key="12">
    <source>
        <dbReference type="PIRSR" id="PIRSR605959-1"/>
    </source>
</evidence>
<dbReference type="AlphaFoldDB" id="A0A1M5C4L3"/>